<dbReference type="SUPFAM" id="SSF48317">
    <property type="entry name" value="Acid phosphatase/Vanadium-dependent haloperoxidase"/>
    <property type="match status" value="1"/>
</dbReference>
<feature type="transmembrane region" description="Helical" evidence="1">
    <location>
        <begin position="168"/>
        <end position="190"/>
    </location>
</feature>
<dbReference type="RefSeq" id="WP_002469436.1">
    <property type="nucleotide sequence ID" value="NC_004461.1"/>
</dbReference>
<dbReference type="Pfam" id="PF01569">
    <property type="entry name" value="PAP2"/>
    <property type="match status" value="1"/>
</dbReference>
<dbReference type="InterPro" id="IPR036938">
    <property type="entry name" value="PAP2/HPO_sf"/>
</dbReference>
<feature type="domain" description="Phosphatidic acid phosphatase type 2/haloperoxidase" evidence="2">
    <location>
        <begin position="99"/>
        <end position="211"/>
    </location>
</feature>
<dbReference type="PANTHER" id="PTHR14969">
    <property type="entry name" value="SPHINGOSINE-1-PHOSPHATE PHOSPHOHYDROLASE"/>
    <property type="match status" value="1"/>
</dbReference>
<feature type="transmembrane region" description="Helical" evidence="1">
    <location>
        <begin position="196"/>
        <end position="217"/>
    </location>
</feature>
<name>A0A0H2VK13_STAES</name>
<sequence>MNFKYMNIAKGIIPILISMIILLSFISTHVLAQNQWLRMVDLSVQEWFSNQFGDPNRVFGHGFINNIMTFCATFGDVKIILIVATIIAVLLTFYKKVPQAIWLIITMTSGALINYLIKQTIERSRPENHLIVDTGWSFPSGHSNINTLFFLMIMIIIIPLIRQRAFKFIITILSIAFWISVLISRLYFHAHYFSDVVGGVSLAIIWVSLFILVSPLLKFGGEK</sequence>
<feature type="transmembrane region" description="Helical" evidence="1">
    <location>
        <begin position="12"/>
        <end position="32"/>
    </location>
</feature>
<dbReference type="GeneID" id="50019640"/>
<dbReference type="Gene3D" id="1.20.144.10">
    <property type="entry name" value="Phosphatidic acid phosphatase type 2/haloperoxidase"/>
    <property type="match status" value="2"/>
</dbReference>
<dbReference type="InterPro" id="IPR000326">
    <property type="entry name" value="PAP2/HPO"/>
</dbReference>
<dbReference type="PATRIC" id="fig|176280.10.peg.2272"/>
<dbReference type="eggNOG" id="COG0671">
    <property type="taxonomic scope" value="Bacteria"/>
</dbReference>
<evidence type="ECO:0000259" key="2">
    <source>
        <dbReference type="SMART" id="SM00014"/>
    </source>
</evidence>
<evidence type="ECO:0000313" key="3">
    <source>
        <dbReference type="EMBL" id="AAO05972.1"/>
    </source>
</evidence>
<dbReference type="EMBL" id="AE015929">
    <property type="protein sequence ID" value="AAO05972.1"/>
    <property type="molecule type" value="Genomic_DNA"/>
</dbReference>
<proteinExistence type="predicted"/>
<feature type="transmembrane region" description="Helical" evidence="1">
    <location>
        <begin position="100"/>
        <end position="117"/>
    </location>
</feature>
<keyword evidence="1" id="KW-0472">Membrane</keyword>
<reference evidence="3 4" key="1">
    <citation type="journal article" date="2003" name="Mol. Microbiol.">
        <title>Genome-based analysis of virulence genes in a non-biofilm-forming Staphylococcus epidermidis strain (ATCC 12228).</title>
        <authorList>
            <person name="Zhang Y.Q."/>
            <person name="Ren S.X."/>
            <person name="Li H.L."/>
            <person name="Wang Y.X."/>
            <person name="Fu G."/>
            <person name="Yang J."/>
            <person name="Qin Z.Q."/>
            <person name="Miao Y.G."/>
            <person name="Wang W.Y."/>
            <person name="Chen R.S."/>
            <person name="Shen Y."/>
            <person name="Chen Z."/>
            <person name="Yuan Z.H."/>
            <person name="Zhao G.P."/>
            <person name="Qu D."/>
            <person name="Danchin A."/>
            <person name="Wen Y.M."/>
        </authorList>
    </citation>
    <scope>NUCLEOTIDE SEQUENCE [LARGE SCALE GENOMIC DNA]</scope>
    <source>
        <strain evidence="4">ATCC 12228 / FDA PCI 1200</strain>
    </source>
</reference>
<dbReference type="OrthoDB" id="9789113at2"/>
<evidence type="ECO:0000313" key="4">
    <source>
        <dbReference type="Proteomes" id="UP000001411"/>
    </source>
</evidence>
<dbReference type="Proteomes" id="UP000001411">
    <property type="component" value="Chromosome"/>
</dbReference>
<dbReference type="HOGENOM" id="CLU_072573_3_3_9"/>
<keyword evidence="1" id="KW-0812">Transmembrane</keyword>
<dbReference type="PANTHER" id="PTHR14969:SF13">
    <property type="entry name" value="AT30094P"/>
    <property type="match status" value="1"/>
</dbReference>
<dbReference type="KEGG" id="sep:SE_2329"/>
<keyword evidence="1" id="KW-1133">Transmembrane helix</keyword>
<evidence type="ECO:0000256" key="1">
    <source>
        <dbReference type="SAM" id="Phobius"/>
    </source>
</evidence>
<protein>
    <recommendedName>
        <fullName evidence="2">Phosphatidic acid phosphatase type 2/haloperoxidase domain-containing protein</fullName>
    </recommendedName>
</protein>
<feature type="transmembrane region" description="Helical" evidence="1">
    <location>
        <begin position="67"/>
        <end position="93"/>
    </location>
</feature>
<gene>
    <name evidence="3" type="ordered locus">SE_2329</name>
</gene>
<dbReference type="SMART" id="SM00014">
    <property type="entry name" value="acidPPc"/>
    <property type="match status" value="1"/>
</dbReference>
<dbReference type="AlphaFoldDB" id="A0A0H2VK13"/>
<organism evidence="3 4">
    <name type="scientific">Staphylococcus epidermidis (strain ATCC 12228 / FDA PCI 1200)</name>
    <dbReference type="NCBI Taxonomy" id="176280"/>
    <lineage>
        <taxon>Bacteria</taxon>
        <taxon>Bacillati</taxon>
        <taxon>Bacillota</taxon>
        <taxon>Bacilli</taxon>
        <taxon>Bacillales</taxon>
        <taxon>Staphylococcaceae</taxon>
        <taxon>Staphylococcus</taxon>
    </lineage>
</organism>
<dbReference type="CDD" id="cd03392">
    <property type="entry name" value="PAP2_like_2"/>
    <property type="match status" value="1"/>
</dbReference>
<accession>A0A0H2VK13</accession>
<feature type="transmembrane region" description="Helical" evidence="1">
    <location>
        <begin position="143"/>
        <end position="161"/>
    </location>
</feature>